<dbReference type="InterPro" id="IPR010854">
    <property type="entry name" value="YdgH/BhsA/McbA-like_dom"/>
</dbReference>
<feature type="signal peptide" evidence="2">
    <location>
        <begin position="1"/>
        <end position="32"/>
    </location>
</feature>
<dbReference type="AlphaFoldDB" id="A0A5B8I304"/>
<dbReference type="NCBIfam" id="NF011433">
    <property type="entry name" value="PRK14864.1"/>
    <property type="match status" value="1"/>
</dbReference>
<dbReference type="KEGG" id="dic:Dpoa569_0000745"/>
<evidence type="ECO:0000256" key="2">
    <source>
        <dbReference type="SAM" id="SignalP"/>
    </source>
</evidence>
<evidence type="ECO:0000313" key="4">
    <source>
        <dbReference type="EMBL" id="QDX29038.1"/>
    </source>
</evidence>
<reference evidence="4 5" key="1">
    <citation type="journal article" date="2019" name="Environ. Microbiol.">
        <title>The phytopathogenic nature of Dickeya aquatica 174/2 and the dynamic early evolution of Dickeya pathogenicity.</title>
        <authorList>
            <person name="Duprey A."/>
            <person name="Taib N."/>
            <person name="Leonard S."/>
            <person name="Garin T."/>
            <person name="Flandrois J.P."/>
            <person name="Nasser W."/>
            <person name="Brochier-Armanet C."/>
            <person name="Reverchon S."/>
        </authorList>
    </citation>
    <scope>NUCLEOTIDE SEQUENCE [LARGE SCALE GENOMIC DNA]</scope>
    <source>
        <strain evidence="4 5">NCPPB 569</strain>
    </source>
</reference>
<keyword evidence="1 2" id="KW-0732">Signal</keyword>
<protein>
    <submittedName>
        <fullName evidence="4">Biofilm peroxide resistance protein BsmA</fullName>
    </submittedName>
</protein>
<dbReference type="InterPro" id="IPR025543">
    <property type="entry name" value="Dodecin-like"/>
</dbReference>
<dbReference type="Proteomes" id="UP000320591">
    <property type="component" value="Chromosome"/>
</dbReference>
<feature type="domain" description="YdgH/BhsA/McbA-like" evidence="3">
    <location>
        <begin position="57"/>
        <end position="114"/>
    </location>
</feature>
<dbReference type="SUPFAM" id="SSF159871">
    <property type="entry name" value="YdgH-like"/>
    <property type="match status" value="1"/>
</dbReference>
<name>A0A5B8I304_9GAMM</name>
<dbReference type="RefSeq" id="WP_042872588.1">
    <property type="nucleotide sequence ID" value="NZ_CM001975.1"/>
</dbReference>
<evidence type="ECO:0000313" key="5">
    <source>
        <dbReference type="Proteomes" id="UP000320591"/>
    </source>
</evidence>
<dbReference type="Pfam" id="PF07338">
    <property type="entry name" value="YdgH_BhsA-like"/>
    <property type="match status" value="1"/>
</dbReference>
<gene>
    <name evidence="4" type="primary">bsmA</name>
    <name evidence="4" type="ORF">Dpoa569_0000745</name>
</gene>
<dbReference type="STRING" id="568768.GCA_000406125_03226"/>
<organism evidence="4 5">
    <name type="scientific">Dickeya poaceiphila</name>
    <dbReference type="NCBI Taxonomy" id="568768"/>
    <lineage>
        <taxon>Bacteria</taxon>
        <taxon>Pseudomonadati</taxon>
        <taxon>Pseudomonadota</taxon>
        <taxon>Gammaproteobacteria</taxon>
        <taxon>Enterobacterales</taxon>
        <taxon>Pectobacteriaceae</taxon>
        <taxon>Dickeya</taxon>
    </lineage>
</organism>
<dbReference type="OrthoDB" id="6415092at2"/>
<evidence type="ECO:0000256" key="1">
    <source>
        <dbReference type="ARBA" id="ARBA00022729"/>
    </source>
</evidence>
<accession>A0A5B8I304</accession>
<proteinExistence type="predicted"/>
<dbReference type="InterPro" id="IPR036275">
    <property type="entry name" value="YdgH-like_sf"/>
</dbReference>
<sequence>MARLSWLFSPTLWRKVLLSTTLSMLLSSCALLAGKPVPPPPPAKQAVEVSREQSYLLQKTGSVSVTVYGSLDDAVQEIQRQANARGMPYYQVVSLTENEHVLRNSWHGYAVFYRPLPTAPRP</sequence>
<evidence type="ECO:0000259" key="3">
    <source>
        <dbReference type="Pfam" id="PF07338"/>
    </source>
</evidence>
<feature type="chain" id="PRO_5023024395" evidence="2">
    <location>
        <begin position="33"/>
        <end position="122"/>
    </location>
</feature>
<dbReference type="PROSITE" id="PS51257">
    <property type="entry name" value="PROKAR_LIPOPROTEIN"/>
    <property type="match status" value="1"/>
</dbReference>
<dbReference type="EMBL" id="CP042220">
    <property type="protein sequence ID" value="QDX29038.1"/>
    <property type="molecule type" value="Genomic_DNA"/>
</dbReference>
<keyword evidence="5" id="KW-1185">Reference proteome</keyword>
<dbReference type="Gene3D" id="3.30.1660.10">
    <property type="entry name" value="Flavin-binding protein dodecin"/>
    <property type="match status" value="1"/>
</dbReference>